<feature type="region of interest" description="Disordered" evidence="3">
    <location>
        <begin position="566"/>
        <end position="591"/>
    </location>
</feature>
<dbReference type="AlphaFoldDB" id="A0A9P4TFN4"/>
<dbReference type="SUPFAM" id="SSF57701">
    <property type="entry name" value="Zn2/Cys6 DNA-binding domain"/>
    <property type="match status" value="1"/>
</dbReference>
<gene>
    <name evidence="5" type="ORF">E8E13_004022</name>
</gene>
<dbReference type="Proteomes" id="UP000801428">
    <property type="component" value="Unassembled WGS sequence"/>
</dbReference>
<accession>A0A9P4TFN4</accession>
<dbReference type="InterPro" id="IPR050797">
    <property type="entry name" value="Carb_Metab_Trans_Reg"/>
</dbReference>
<feature type="region of interest" description="Disordered" evidence="3">
    <location>
        <begin position="489"/>
        <end position="512"/>
    </location>
</feature>
<dbReference type="OrthoDB" id="4132249at2759"/>
<dbReference type="PANTHER" id="PTHR31668">
    <property type="entry name" value="GLUCOSE TRANSPORT TRANSCRIPTION REGULATOR RGT1-RELATED-RELATED"/>
    <property type="match status" value="1"/>
</dbReference>
<dbReference type="PROSITE" id="PS00463">
    <property type="entry name" value="ZN2_CY6_FUNGAL_1"/>
    <property type="match status" value="1"/>
</dbReference>
<proteinExistence type="predicted"/>
<evidence type="ECO:0000256" key="1">
    <source>
        <dbReference type="ARBA" id="ARBA00022723"/>
    </source>
</evidence>
<comment type="caution">
    <text evidence="5">The sequence shown here is derived from an EMBL/GenBank/DDBJ whole genome shotgun (WGS) entry which is preliminary data.</text>
</comment>
<protein>
    <recommendedName>
        <fullName evidence="4">Zn(2)-C6 fungal-type domain-containing protein</fullName>
    </recommendedName>
</protein>
<dbReference type="InterPro" id="IPR007219">
    <property type="entry name" value="XnlR_reg_dom"/>
</dbReference>
<organism evidence="5 6">
    <name type="scientific">Curvularia kusanoi</name>
    <name type="common">Cochliobolus kusanoi</name>
    <dbReference type="NCBI Taxonomy" id="90978"/>
    <lineage>
        <taxon>Eukaryota</taxon>
        <taxon>Fungi</taxon>
        <taxon>Dikarya</taxon>
        <taxon>Ascomycota</taxon>
        <taxon>Pezizomycotina</taxon>
        <taxon>Dothideomycetes</taxon>
        <taxon>Pleosporomycetidae</taxon>
        <taxon>Pleosporales</taxon>
        <taxon>Pleosporineae</taxon>
        <taxon>Pleosporaceae</taxon>
        <taxon>Curvularia</taxon>
    </lineage>
</organism>
<dbReference type="InterPro" id="IPR036864">
    <property type="entry name" value="Zn2-C6_fun-type_DNA-bd_sf"/>
</dbReference>
<keyword evidence="6" id="KW-1185">Reference proteome</keyword>
<evidence type="ECO:0000256" key="3">
    <source>
        <dbReference type="SAM" id="MobiDB-lite"/>
    </source>
</evidence>
<keyword evidence="1" id="KW-0479">Metal-binding</keyword>
<dbReference type="SMART" id="SM00066">
    <property type="entry name" value="GAL4"/>
    <property type="match status" value="1"/>
</dbReference>
<evidence type="ECO:0000313" key="5">
    <source>
        <dbReference type="EMBL" id="KAF3004105.1"/>
    </source>
</evidence>
<dbReference type="Pfam" id="PF00172">
    <property type="entry name" value="Zn_clus"/>
    <property type="match status" value="1"/>
</dbReference>
<dbReference type="GO" id="GO:0006351">
    <property type="term" value="P:DNA-templated transcription"/>
    <property type="evidence" value="ECO:0007669"/>
    <property type="project" value="InterPro"/>
</dbReference>
<dbReference type="Pfam" id="PF04082">
    <property type="entry name" value="Fungal_trans"/>
    <property type="match status" value="1"/>
</dbReference>
<evidence type="ECO:0000313" key="6">
    <source>
        <dbReference type="Proteomes" id="UP000801428"/>
    </source>
</evidence>
<dbReference type="PROSITE" id="PS50048">
    <property type="entry name" value="ZN2_CY6_FUNGAL_2"/>
    <property type="match status" value="1"/>
</dbReference>
<keyword evidence="2" id="KW-0539">Nucleus</keyword>
<dbReference type="CDD" id="cd00067">
    <property type="entry name" value="GAL4"/>
    <property type="match status" value="1"/>
</dbReference>
<dbReference type="EMBL" id="SWKU01000008">
    <property type="protein sequence ID" value="KAF3004105.1"/>
    <property type="molecule type" value="Genomic_DNA"/>
</dbReference>
<evidence type="ECO:0000256" key="2">
    <source>
        <dbReference type="ARBA" id="ARBA00023242"/>
    </source>
</evidence>
<reference evidence="5" key="1">
    <citation type="submission" date="2019-04" db="EMBL/GenBank/DDBJ databases">
        <title>Sequencing of skin fungus with MAO and IRED activity.</title>
        <authorList>
            <person name="Marsaioli A.J."/>
            <person name="Bonatto J.M.C."/>
            <person name="Reis Junior O."/>
        </authorList>
    </citation>
    <scope>NUCLEOTIDE SEQUENCE</scope>
    <source>
        <strain evidence="5">30M1</strain>
    </source>
</reference>
<dbReference type="CDD" id="cd12148">
    <property type="entry name" value="fungal_TF_MHR"/>
    <property type="match status" value="1"/>
</dbReference>
<name>A0A9P4TFN4_CURKU</name>
<dbReference type="InterPro" id="IPR001138">
    <property type="entry name" value="Zn2Cys6_DnaBD"/>
</dbReference>
<dbReference type="Gene3D" id="4.10.240.10">
    <property type="entry name" value="Zn(2)-C6 fungal-type DNA-binding domain"/>
    <property type="match status" value="1"/>
</dbReference>
<dbReference type="GO" id="GO:0003677">
    <property type="term" value="F:DNA binding"/>
    <property type="evidence" value="ECO:0007669"/>
    <property type="project" value="InterPro"/>
</dbReference>
<dbReference type="PANTHER" id="PTHR31668:SF20">
    <property type="entry name" value="ZN(II)2CYS6 TRANSCRIPTION FACTOR (EUROFUNG)"/>
    <property type="match status" value="1"/>
</dbReference>
<feature type="domain" description="Zn(2)-C6 fungal-type" evidence="4">
    <location>
        <begin position="13"/>
        <end position="44"/>
    </location>
</feature>
<dbReference type="GO" id="GO:0008270">
    <property type="term" value="F:zinc ion binding"/>
    <property type="evidence" value="ECO:0007669"/>
    <property type="project" value="InterPro"/>
</dbReference>
<feature type="compositionally biased region" description="Low complexity" evidence="3">
    <location>
        <begin position="566"/>
        <end position="583"/>
    </location>
</feature>
<dbReference type="GO" id="GO:0000981">
    <property type="term" value="F:DNA-binding transcription factor activity, RNA polymerase II-specific"/>
    <property type="evidence" value="ECO:0007669"/>
    <property type="project" value="InterPro"/>
</dbReference>
<sequence>MSSTTTIAPVKRACDSCHRRKVKCIGEGTNPCKNCVSAGLACTYNAIPQKKGPKGSRAKVLSELRESQRNAHITSGFLQELGHDGRPLSSQNCRTPGLVPRALVESCVEYFFEYVYPAQPVLHRQRAQEAVINMDRSIEAYSMIVALCSYVMIQSNYKAQPNVLERQDMAQMSNVAFGHVLLEESVRVRRGYDYRENPTPYTVLTSYLYYGCYFGLARENTAWTYLREATTQAQLLGMHEEDSYKHDPLDTSRKRVLYWLLFIAERTYAIHKHRPITLHPIINPPSLDEVPADRPVTIGLELMINLHKIIDDSFVNIWNQVHTRANATWIAQLQQQLSEAVPAYLLCTEAQAVEIRVTQHWLQAMVWQLRVRDIPMSAVSQDSSMNFNFPIKISKDLLTMTHQFSQPAMEVHGAGLIEKLFDIACCLTDAVSCTSFSPDALALGPRDYVSRFLTLIQTLRGGQSRYLPLLLVKLQEVLPNLPLPRSLNLSQSHPPSSIGLGGTSMVPSNAGDEFSALPSTALPTYPSTELLRRMAGQTGAQLPYSTSQQPLVPTSASHIEDMSIYNSTHSSSHSSGSIPRSNSATPGPYEPVMSQAHAQIVGHPSAQQQAHLQSHNIGVNPTAYDPRFNLQGYPVDPAMMYKQ</sequence>
<dbReference type="SMART" id="SM00906">
    <property type="entry name" value="Fungal_trans"/>
    <property type="match status" value="1"/>
</dbReference>
<evidence type="ECO:0000259" key="4">
    <source>
        <dbReference type="PROSITE" id="PS50048"/>
    </source>
</evidence>